<dbReference type="InterPro" id="IPR001173">
    <property type="entry name" value="Glyco_trans_2-like"/>
</dbReference>
<evidence type="ECO:0000313" key="2">
    <source>
        <dbReference type="EMBL" id="PNY79778.1"/>
    </source>
</evidence>
<gene>
    <name evidence="2" type="ORF">CVO96_17675</name>
</gene>
<dbReference type="InterPro" id="IPR050834">
    <property type="entry name" value="Glycosyltransf_2"/>
</dbReference>
<keyword evidence="3" id="KW-1185">Reference proteome</keyword>
<dbReference type="OrthoDB" id="9802649at2"/>
<proteinExistence type="predicted"/>
<feature type="domain" description="Glycosyltransferase 2-like" evidence="1">
    <location>
        <begin position="75"/>
        <end position="180"/>
    </location>
</feature>
<dbReference type="Gene3D" id="3.90.550.10">
    <property type="entry name" value="Spore Coat Polysaccharide Biosynthesis Protein SpsA, Chain A"/>
    <property type="match status" value="1"/>
</dbReference>
<dbReference type="PANTHER" id="PTHR43685">
    <property type="entry name" value="GLYCOSYLTRANSFERASE"/>
    <property type="match status" value="1"/>
</dbReference>
<evidence type="ECO:0000313" key="3">
    <source>
        <dbReference type="Proteomes" id="UP000236379"/>
    </source>
</evidence>
<protein>
    <recommendedName>
        <fullName evidence="1">Glycosyltransferase 2-like domain-containing protein</fullName>
    </recommendedName>
</protein>
<dbReference type="CDD" id="cd04196">
    <property type="entry name" value="GT_2_like_d"/>
    <property type="match status" value="1"/>
</dbReference>
<dbReference type="AlphaFoldDB" id="A0A2K3UTD0"/>
<evidence type="ECO:0000259" key="1">
    <source>
        <dbReference type="Pfam" id="PF00535"/>
    </source>
</evidence>
<organism evidence="2 3">
    <name type="scientific">Deinococcus koreensis</name>
    <dbReference type="NCBI Taxonomy" id="2054903"/>
    <lineage>
        <taxon>Bacteria</taxon>
        <taxon>Thermotogati</taxon>
        <taxon>Deinococcota</taxon>
        <taxon>Deinococci</taxon>
        <taxon>Deinococcales</taxon>
        <taxon>Deinococcaceae</taxon>
        <taxon>Deinococcus</taxon>
    </lineage>
</organism>
<dbReference type="Proteomes" id="UP000236379">
    <property type="component" value="Unassembled WGS sequence"/>
</dbReference>
<name>A0A2K3UTD0_9DEIO</name>
<dbReference type="SUPFAM" id="SSF53448">
    <property type="entry name" value="Nucleotide-diphospho-sugar transferases"/>
    <property type="match status" value="1"/>
</dbReference>
<sequence length="376" mass="43494">MSPRTAYPGSHIMEILRSPQDLNGIVQQVPDWRGCEGHHVLLNVKLYIDASSWRMIFCQSSYDRRVVSTVKSVEVVMATYNGENFLRKQLDSLLSQTISEFKLLINDDHSQDSTPEILEEYRTKFDSIEIYSVKCGSARNNFAFLMTKCTGDYVFFADQDDIWLPDKLKRLLDTMYEAEKSYGSDCPILLHSDACLINDSDGLIDPSMWKYQYIVPESGEQFGRILTQNIVTGCTMLANKTLIKMANPMPEKALIHDWWLAIVACAFGKLIPIHEPTIMYRQHTSNQLGAVKFNRRLILQKVRREREQMARRKLDAARQARAFSEVYKGTNQSEKALIFSKMPMMQYPQRILTIFRHGFYKIGLARNLGWIFLRET</sequence>
<dbReference type="PANTHER" id="PTHR43685:SF2">
    <property type="entry name" value="GLYCOSYLTRANSFERASE 2-LIKE DOMAIN-CONTAINING PROTEIN"/>
    <property type="match status" value="1"/>
</dbReference>
<dbReference type="EMBL" id="PPPD01000002">
    <property type="protein sequence ID" value="PNY79778.1"/>
    <property type="molecule type" value="Genomic_DNA"/>
</dbReference>
<accession>A0A2K3UTD0</accession>
<dbReference type="InterPro" id="IPR029044">
    <property type="entry name" value="Nucleotide-diphossugar_trans"/>
</dbReference>
<dbReference type="Pfam" id="PF00535">
    <property type="entry name" value="Glycos_transf_2"/>
    <property type="match status" value="1"/>
</dbReference>
<comment type="caution">
    <text evidence="2">The sequence shown here is derived from an EMBL/GenBank/DDBJ whole genome shotgun (WGS) entry which is preliminary data.</text>
</comment>
<reference evidence="2 3" key="1">
    <citation type="submission" date="2018-01" db="EMBL/GenBank/DDBJ databases">
        <title>Deinococcus koreensis sp. nov., a radiation-resistant bacterium isolated from river water.</title>
        <authorList>
            <person name="Choi A."/>
        </authorList>
    </citation>
    <scope>NUCLEOTIDE SEQUENCE [LARGE SCALE GENOMIC DNA]</scope>
    <source>
        <strain evidence="2 3">SJW1-2</strain>
    </source>
</reference>